<reference evidence="2" key="1">
    <citation type="submission" date="2022-10" db="EMBL/GenBank/DDBJ databases">
        <authorList>
            <person name="Chen Y."/>
            <person name="Dougan E. K."/>
            <person name="Chan C."/>
            <person name="Rhodes N."/>
            <person name="Thang M."/>
        </authorList>
    </citation>
    <scope>NUCLEOTIDE SEQUENCE</scope>
</reference>
<feature type="region of interest" description="Disordered" evidence="1">
    <location>
        <begin position="288"/>
        <end position="309"/>
    </location>
</feature>
<dbReference type="EMBL" id="CAMXCT030002513">
    <property type="protein sequence ID" value="CAL4785929.1"/>
    <property type="molecule type" value="Genomic_DNA"/>
</dbReference>
<evidence type="ECO:0000256" key="1">
    <source>
        <dbReference type="SAM" id="MobiDB-lite"/>
    </source>
</evidence>
<evidence type="ECO:0000313" key="2">
    <source>
        <dbReference type="EMBL" id="CAI3998617.1"/>
    </source>
</evidence>
<dbReference type="EMBL" id="CAMXCT020002513">
    <property type="protein sequence ID" value="CAL1151992.1"/>
    <property type="molecule type" value="Genomic_DNA"/>
</dbReference>
<protein>
    <submittedName>
        <fullName evidence="2">Uncharacterized protein</fullName>
    </submittedName>
</protein>
<dbReference type="SUPFAM" id="SSF48371">
    <property type="entry name" value="ARM repeat"/>
    <property type="match status" value="1"/>
</dbReference>
<evidence type="ECO:0000313" key="4">
    <source>
        <dbReference type="Proteomes" id="UP001152797"/>
    </source>
</evidence>
<comment type="caution">
    <text evidence="2">The sequence shown here is derived from an EMBL/GenBank/DDBJ whole genome shotgun (WGS) entry which is preliminary data.</text>
</comment>
<dbReference type="EMBL" id="CAMXCT010002513">
    <property type="protein sequence ID" value="CAI3998617.1"/>
    <property type="molecule type" value="Genomic_DNA"/>
</dbReference>
<dbReference type="InterPro" id="IPR016024">
    <property type="entry name" value="ARM-type_fold"/>
</dbReference>
<dbReference type="AlphaFoldDB" id="A0A9P1G624"/>
<sequence>MRPLVFTILQESEEFSKMIDTKKEDMVVSFMEQCREGVRDAGRQSSDTAPLELRMREIEETSVRVFETLAKRAELLVDSLTKSPAEFWKVWTTFYPALVDFSESSPIFESALFFFKRLGELMREADPQLTQQLMNDVALSSLAKELIRSPEKREVLCEVLYSYSPEDTLNHVLALRSLKEKVGDDMSVYVSCLAGLVQLDGQQKLLDDHLLDLYIYYALIAMQSAQPRTRVAGLSILCSVTQFSSHDAVLALLPTFSALSNDDWWEVQAQLLRLSALLLQHLASQRGADGAEGRGNEDGSASGASKPEEAEVTVDTMIEDVLNIVGRLFVVSNSKNVLQVGLSGLVHVLTEYPTLLPNYVAVLLGQTSTLRRRLLDEGGERQRRSYVHGNSTNMYEETCLPDVWPHLDIAKTLAMQLEAMQLPRIEEEHLEVLSASLPFFFEDEEADEWLHVFEKAVSGGHANGATATDSMLTTKPEISEIETKDRR</sequence>
<organism evidence="2">
    <name type="scientific">Cladocopium goreaui</name>
    <dbReference type="NCBI Taxonomy" id="2562237"/>
    <lineage>
        <taxon>Eukaryota</taxon>
        <taxon>Sar</taxon>
        <taxon>Alveolata</taxon>
        <taxon>Dinophyceae</taxon>
        <taxon>Suessiales</taxon>
        <taxon>Symbiodiniaceae</taxon>
        <taxon>Cladocopium</taxon>
    </lineage>
</organism>
<keyword evidence="4" id="KW-1185">Reference proteome</keyword>
<name>A0A9P1G624_9DINO</name>
<proteinExistence type="predicted"/>
<feature type="compositionally biased region" description="Basic and acidic residues" evidence="1">
    <location>
        <begin position="477"/>
        <end position="487"/>
    </location>
</feature>
<reference evidence="3" key="2">
    <citation type="submission" date="2024-04" db="EMBL/GenBank/DDBJ databases">
        <authorList>
            <person name="Chen Y."/>
            <person name="Shah S."/>
            <person name="Dougan E. K."/>
            <person name="Thang M."/>
            <person name="Chan C."/>
        </authorList>
    </citation>
    <scope>NUCLEOTIDE SEQUENCE [LARGE SCALE GENOMIC DNA]</scope>
</reference>
<feature type="region of interest" description="Disordered" evidence="1">
    <location>
        <begin position="463"/>
        <end position="487"/>
    </location>
</feature>
<accession>A0A9P1G624</accession>
<dbReference type="Proteomes" id="UP001152797">
    <property type="component" value="Unassembled WGS sequence"/>
</dbReference>
<evidence type="ECO:0000313" key="3">
    <source>
        <dbReference type="EMBL" id="CAL1151992.1"/>
    </source>
</evidence>
<gene>
    <name evidence="2" type="ORF">C1SCF055_LOCUS24897</name>
</gene>
<dbReference type="OrthoDB" id="62528at2759"/>